<protein>
    <submittedName>
        <fullName evidence="7">AcrR family transcriptional regulator</fullName>
    </submittedName>
</protein>
<keyword evidence="1" id="KW-0805">Transcription regulation</keyword>
<dbReference type="PROSITE" id="PS50977">
    <property type="entry name" value="HTH_TETR_2"/>
    <property type="match status" value="1"/>
</dbReference>
<organism evidence="7 8">
    <name type="scientific">Nocardiopsis sinuspersici</name>
    <dbReference type="NCBI Taxonomy" id="501010"/>
    <lineage>
        <taxon>Bacteria</taxon>
        <taxon>Bacillati</taxon>
        <taxon>Actinomycetota</taxon>
        <taxon>Actinomycetes</taxon>
        <taxon>Streptosporangiales</taxon>
        <taxon>Nocardiopsidaceae</taxon>
        <taxon>Nocardiopsis</taxon>
    </lineage>
</organism>
<feature type="DNA-binding region" description="H-T-H motif" evidence="4">
    <location>
        <begin position="56"/>
        <end position="75"/>
    </location>
</feature>
<gene>
    <name evidence="7" type="ORF">HNR06_005300</name>
</gene>
<dbReference type="PANTHER" id="PTHR30055">
    <property type="entry name" value="HTH-TYPE TRANSCRIPTIONAL REGULATOR RUTR"/>
    <property type="match status" value="1"/>
</dbReference>
<dbReference type="InterPro" id="IPR001647">
    <property type="entry name" value="HTH_TetR"/>
</dbReference>
<dbReference type="Pfam" id="PF00440">
    <property type="entry name" value="TetR_N"/>
    <property type="match status" value="1"/>
</dbReference>
<dbReference type="InterPro" id="IPR036271">
    <property type="entry name" value="Tet_transcr_reg_TetR-rel_C_sf"/>
</dbReference>
<feature type="compositionally biased region" description="Basic and acidic residues" evidence="5">
    <location>
        <begin position="1"/>
        <end position="10"/>
    </location>
</feature>
<feature type="domain" description="HTH tetR-type" evidence="6">
    <location>
        <begin position="34"/>
        <end position="93"/>
    </location>
</feature>
<dbReference type="PANTHER" id="PTHR30055:SF234">
    <property type="entry name" value="HTH-TYPE TRANSCRIPTIONAL REGULATOR BETI"/>
    <property type="match status" value="1"/>
</dbReference>
<evidence type="ECO:0000256" key="1">
    <source>
        <dbReference type="ARBA" id="ARBA00023015"/>
    </source>
</evidence>
<keyword evidence="2 4" id="KW-0238">DNA-binding</keyword>
<accession>A0A7Z0BLY7</accession>
<dbReference type="EMBL" id="JACCHL010000001">
    <property type="protein sequence ID" value="NYH55711.1"/>
    <property type="molecule type" value="Genomic_DNA"/>
</dbReference>
<feature type="region of interest" description="Disordered" evidence="5">
    <location>
        <begin position="1"/>
        <end position="32"/>
    </location>
</feature>
<dbReference type="SUPFAM" id="SSF48498">
    <property type="entry name" value="Tetracyclin repressor-like, C-terminal domain"/>
    <property type="match status" value="1"/>
</dbReference>
<evidence type="ECO:0000256" key="5">
    <source>
        <dbReference type="SAM" id="MobiDB-lite"/>
    </source>
</evidence>
<dbReference type="RefSeq" id="WP_237683451.1">
    <property type="nucleotide sequence ID" value="NZ_JACCHL010000001.1"/>
</dbReference>
<dbReference type="PRINTS" id="PR00455">
    <property type="entry name" value="HTHTETR"/>
</dbReference>
<dbReference type="Proteomes" id="UP000584931">
    <property type="component" value="Unassembled WGS sequence"/>
</dbReference>
<keyword evidence="3" id="KW-0804">Transcription</keyword>
<evidence type="ECO:0000256" key="3">
    <source>
        <dbReference type="ARBA" id="ARBA00023163"/>
    </source>
</evidence>
<dbReference type="AlphaFoldDB" id="A0A7Z0BLY7"/>
<evidence type="ECO:0000259" key="6">
    <source>
        <dbReference type="PROSITE" id="PS50977"/>
    </source>
</evidence>
<evidence type="ECO:0000256" key="4">
    <source>
        <dbReference type="PROSITE-ProRule" id="PRU00335"/>
    </source>
</evidence>
<dbReference type="SUPFAM" id="SSF46689">
    <property type="entry name" value="Homeodomain-like"/>
    <property type="match status" value="1"/>
</dbReference>
<evidence type="ECO:0000256" key="2">
    <source>
        <dbReference type="ARBA" id="ARBA00023125"/>
    </source>
</evidence>
<dbReference type="InterPro" id="IPR009057">
    <property type="entry name" value="Homeodomain-like_sf"/>
</dbReference>
<dbReference type="Gene3D" id="1.10.357.10">
    <property type="entry name" value="Tetracycline Repressor, domain 2"/>
    <property type="match status" value="1"/>
</dbReference>
<dbReference type="InterPro" id="IPR050109">
    <property type="entry name" value="HTH-type_TetR-like_transc_reg"/>
</dbReference>
<comment type="caution">
    <text evidence="7">The sequence shown here is derived from an EMBL/GenBank/DDBJ whole genome shotgun (WGS) entry which is preliminary data.</text>
</comment>
<evidence type="ECO:0000313" key="8">
    <source>
        <dbReference type="Proteomes" id="UP000584931"/>
    </source>
</evidence>
<reference evidence="7 8" key="1">
    <citation type="submission" date="2020-07" db="EMBL/GenBank/DDBJ databases">
        <title>Sequencing the genomes of 1000 actinobacteria strains.</title>
        <authorList>
            <person name="Klenk H.-P."/>
        </authorList>
    </citation>
    <scope>NUCLEOTIDE SEQUENCE [LARGE SCALE GENOMIC DNA]</scope>
    <source>
        <strain evidence="7 8">DSM 45278</strain>
    </source>
</reference>
<dbReference type="GO" id="GO:0003700">
    <property type="term" value="F:DNA-binding transcription factor activity"/>
    <property type="evidence" value="ECO:0007669"/>
    <property type="project" value="TreeGrafter"/>
</dbReference>
<name>A0A7Z0BLY7_9ACTN</name>
<sequence length="236" mass="25627">MAADSSRMDPDSTASDPAGPDTAAGPERLRSDARHNRARILEAAREAFAARGLDVPMAAVARRAGVGVATLYRRFPTRESLVTEVFADRLADCVGVVDEALADPDPWRGFRTVIEKVCAMQVADRGFTAAFLTEFPGAVDFERERMRAERGFAALTRRAQETGHLRADFARTDLTLVMKANDGVVAESSEAAAAASRRLVAYFLQAFRSDHTTSAPDLPPPAPIGLYRFDLLTEGR</sequence>
<proteinExistence type="predicted"/>
<dbReference type="GO" id="GO:0000976">
    <property type="term" value="F:transcription cis-regulatory region binding"/>
    <property type="evidence" value="ECO:0007669"/>
    <property type="project" value="TreeGrafter"/>
</dbReference>
<evidence type="ECO:0000313" key="7">
    <source>
        <dbReference type="EMBL" id="NYH55711.1"/>
    </source>
</evidence>